<protein>
    <submittedName>
        <fullName evidence="1">Uncharacterized protein</fullName>
    </submittedName>
</protein>
<accession>R4T846</accession>
<reference evidence="1 2" key="1">
    <citation type="submission" date="2012-12" db="EMBL/GenBank/DDBJ databases">
        <authorList>
            <person name="Sencilo A."/>
            <person name="Jacobs-Sera D."/>
            <person name="Russell D.A."/>
            <person name="Ko C."/>
            <person name="Atanasova N."/>
            <person name="Osterlund E."/>
            <person name="Oksanen H.M."/>
            <person name="Bamford D.H."/>
            <person name="Hatfull G.F."/>
            <person name="Roine E."/>
            <person name="Hendrix R.W."/>
        </authorList>
    </citation>
    <scope>NUCLEOTIDE SEQUENCE [LARGE SCALE GENOMIC DNA]</scope>
</reference>
<dbReference type="RefSeq" id="YP_008059628.1">
    <property type="nucleotide sequence ID" value="NC_021330.1"/>
</dbReference>
<gene>
    <name evidence="1" type="primary">67</name>
    <name evidence="1" type="ORF">DNAM5_67</name>
</gene>
<sequence length="54" mass="6105">MMTDEKPRTLTFDDEGALDTFIAMTDLTDEEVEELRGNVEQFGYGTPVPHPKDT</sequence>
<organism evidence="1 2">
    <name type="scientific">Haloarcula californiae tailed virus 1</name>
    <dbReference type="NCBI Taxonomy" id="1273746"/>
    <lineage>
        <taxon>Viruses</taxon>
        <taxon>Duplodnaviria</taxon>
        <taxon>Heunggongvirae</taxon>
        <taxon>Uroviricota</taxon>
        <taxon>Caudoviricetes</taxon>
        <taxon>Thumleimavirales</taxon>
        <taxon>Druskaviridae</taxon>
        <taxon>Hacavirus</taxon>
        <taxon>Hacavirus italiense</taxon>
        <taxon>Hacavirus HCTV1</taxon>
    </lineage>
</organism>
<dbReference type="KEGG" id="vg:16193524"/>
<dbReference type="Proteomes" id="UP000202086">
    <property type="component" value="Segment"/>
</dbReference>
<name>R4T846_9CAUD</name>
<evidence type="ECO:0000313" key="2">
    <source>
        <dbReference type="Proteomes" id="UP000202086"/>
    </source>
</evidence>
<proteinExistence type="predicted"/>
<keyword evidence="2" id="KW-1185">Reference proteome</keyword>
<dbReference type="EMBL" id="KC292029">
    <property type="protein sequence ID" value="AGM11929.1"/>
    <property type="molecule type" value="Genomic_DNA"/>
</dbReference>
<dbReference type="GeneID" id="16193524"/>
<evidence type="ECO:0000313" key="1">
    <source>
        <dbReference type="EMBL" id="AGM11929.1"/>
    </source>
</evidence>
<dbReference type="OrthoDB" id="29261at10239"/>